<keyword evidence="3 7" id="KW-0812">Transmembrane</keyword>
<organism evidence="8 9">
    <name type="scientific">Lymnaea stagnalis</name>
    <name type="common">Great pond snail</name>
    <name type="synonym">Helix stagnalis</name>
    <dbReference type="NCBI Taxonomy" id="6523"/>
    <lineage>
        <taxon>Eukaryota</taxon>
        <taxon>Metazoa</taxon>
        <taxon>Spiralia</taxon>
        <taxon>Lophotrochozoa</taxon>
        <taxon>Mollusca</taxon>
        <taxon>Gastropoda</taxon>
        <taxon>Heterobranchia</taxon>
        <taxon>Euthyneura</taxon>
        <taxon>Panpulmonata</taxon>
        <taxon>Hygrophila</taxon>
        <taxon>Lymnaeoidea</taxon>
        <taxon>Lymnaeidae</taxon>
        <taxon>Lymnaea</taxon>
    </lineage>
</organism>
<comment type="caution">
    <text evidence="8">The sequence shown here is derived from an EMBL/GenBank/DDBJ whole genome shotgun (WGS) entry which is preliminary data.</text>
</comment>
<dbReference type="SUPFAM" id="SSF103473">
    <property type="entry name" value="MFS general substrate transporter"/>
    <property type="match status" value="1"/>
</dbReference>
<dbReference type="GO" id="GO:0016020">
    <property type="term" value="C:membrane"/>
    <property type="evidence" value="ECO:0007669"/>
    <property type="project" value="UniProtKB-SubCell"/>
</dbReference>
<dbReference type="PANTHER" id="PTHR19432">
    <property type="entry name" value="SUGAR TRANSPORTER"/>
    <property type="match status" value="1"/>
</dbReference>
<dbReference type="InterPro" id="IPR036259">
    <property type="entry name" value="MFS_trans_sf"/>
</dbReference>
<dbReference type="Gene3D" id="1.20.1250.20">
    <property type="entry name" value="MFS general substrate transporter like domains"/>
    <property type="match status" value="2"/>
</dbReference>
<evidence type="ECO:0000256" key="5">
    <source>
        <dbReference type="ARBA" id="ARBA00023136"/>
    </source>
</evidence>
<feature type="transmembrane region" description="Helical" evidence="7">
    <location>
        <begin position="460"/>
        <end position="482"/>
    </location>
</feature>
<keyword evidence="5 7" id="KW-0472">Membrane</keyword>
<dbReference type="PANTHER" id="PTHR19432:SF37">
    <property type="entry name" value="SOLUTE CARRIER FAMILY 45 MEMBER 3"/>
    <property type="match status" value="1"/>
</dbReference>
<evidence type="ECO:0000313" key="8">
    <source>
        <dbReference type="EMBL" id="CAL1535558.1"/>
    </source>
</evidence>
<evidence type="ECO:0000256" key="6">
    <source>
        <dbReference type="ARBA" id="ARBA00038193"/>
    </source>
</evidence>
<name>A0AAV2HPY3_LYMST</name>
<comment type="similarity">
    <text evidence="6">Belongs to the glycoside-pentoside-hexuronide (GPH) cation symporter transporter (TC 2.A.2) family.</text>
</comment>
<keyword evidence="2" id="KW-0813">Transport</keyword>
<feature type="transmembrane region" description="Helical" evidence="7">
    <location>
        <begin position="405"/>
        <end position="424"/>
    </location>
</feature>
<feature type="transmembrane region" description="Helical" evidence="7">
    <location>
        <begin position="514"/>
        <end position="534"/>
    </location>
</feature>
<gene>
    <name evidence="8" type="ORF">GSLYS_00009518001</name>
</gene>
<comment type="subcellular location">
    <subcellularLocation>
        <location evidence="1">Membrane</location>
        <topology evidence="1">Multi-pass membrane protein</topology>
    </subcellularLocation>
</comment>
<keyword evidence="9" id="KW-1185">Reference proteome</keyword>
<keyword evidence="4 7" id="KW-1133">Transmembrane helix</keyword>
<feature type="transmembrane region" description="Helical" evidence="7">
    <location>
        <begin position="98"/>
        <end position="114"/>
    </location>
</feature>
<evidence type="ECO:0000256" key="2">
    <source>
        <dbReference type="ARBA" id="ARBA00022448"/>
    </source>
</evidence>
<feature type="transmembrane region" description="Helical" evidence="7">
    <location>
        <begin position="175"/>
        <end position="193"/>
    </location>
</feature>
<accession>A0AAV2HPY3</accession>
<dbReference type="AlphaFoldDB" id="A0AAV2HPY3"/>
<reference evidence="8 9" key="1">
    <citation type="submission" date="2024-04" db="EMBL/GenBank/DDBJ databases">
        <authorList>
            <consortium name="Genoscope - CEA"/>
            <person name="William W."/>
        </authorList>
    </citation>
    <scope>NUCLEOTIDE SEQUENCE [LARGE SCALE GENOMIC DNA]</scope>
</reference>
<evidence type="ECO:0000256" key="1">
    <source>
        <dbReference type="ARBA" id="ARBA00004141"/>
    </source>
</evidence>
<proteinExistence type="inferred from homology"/>
<protein>
    <recommendedName>
        <fullName evidence="10">Solute carrier family 45 member 3</fullName>
    </recommendedName>
</protein>
<feature type="transmembrane region" description="Helical" evidence="7">
    <location>
        <begin position="540"/>
        <end position="559"/>
    </location>
</feature>
<dbReference type="Proteomes" id="UP001497497">
    <property type="component" value="Unassembled WGS sequence"/>
</dbReference>
<feature type="transmembrane region" description="Helical" evidence="7">
    <location>
        <begin position="30"/>
        <end position="52"/>
    </location>
</feature>
<dbReference type="InterPro" id="IPR011701">
    <property type="entry name" value="MFS"/>
</dbReference>
<evidence type="ECO:0000256" key="3">
    <source>
        <dbReference type="ARBA" id="ARBA00022692"/>
    </source>
</evidence>
<feature type="transmembrane region" description="Helical" evidence="7">
    <location>
        <begin position="64"/>
        <end position="86"/>
    </location>
</feature>
<dbReference type="EMBL" id="CAXITT010000205">
    <property type="protein sequence ID" value="CAL1535558.1"/>
    <property type="molecule type" value="Genomic_DNA"/>
</dbReference>
<feature type="transmembrane region" description="Helical" evidence="7">
    <location>
        <begin position="134"/>
        <end position="154"/>
    </location>
</feature>
<evidence type="ECO:0000313" key="9">
    <source>
        <dbReference type="Proteomes" id="UP001497497"/>
    </source>
</evidence>
<evidence type="ECO:0008006" key="10">
    <source>
        <dbReference type="Google" id="ProtNLM"/>
    </source>
</evidence>
<feature type="transmembrane region" description="Helical" evidence="7">
    <location>
        <begin position="436"/>
        <end position="454"/>
    </location>
</feature>
<feature type="transmembrane region" description="Helical" evidence="7">
    <location>
        <begin position="213"/>
        <end position="232"/>
    </location>
</feature>
<evidence type="ECO:0000256" key="7">
    <source>
        <dbReference type="SAM" id="Phobius"/>
    </source>
</evidence>
<evidence type="ECO:0000256" key="4">
    <source>
        <dbReference type="ARBA" id="ARBA00022989"/>
    </source>
</evidence>
<feature type="transmembrane region" description="Helical" evidence="7">
    <location>
        <begin position="351"/>
        <end position="374"/>
    </location>
</feature>
<dbReference type="GO" id="GO:0008506">
    <property type="term" value="F:sucrose:proton symporter activity"/>
    <property type="evidence" value="ECO:0007669"/>
    <property type="project" value="TreeGrafter"/>
</dbReference>
<sequence>MESLSAAVLDASPSGHSRVPKGTITMMQMLLLNAVVCGVEIVACAGFTYIPPMLLKAGYSEENMGFLLGMGPLLGFLFVPVIGRASDRCYSQFGRRRPFILGLAVMLVFSLYLIPFGEYFASLFVGVTPLSKKIGLIGLTCGVVLLDFTTQASLTPCEALLNDASKDSDQNEKIFTVYSLMISSGGIIGYLLTAIDWTSTPLGLYFGGQEATIFSVLIIVFTSMLSATLMVAKEVPLSVAPVDISTVSMSSSSSMSAPKQQIAHESGYESSSNSSEDGLLYLEQGQTRTGRTRSVSGNKSQNCRLLKRYFTKLTSFLPNRGRFFNNFIGCVCWLGNQLLPRQLVQLFKVPVVLRLLALADYCAWTAIMGFNIYYTDYVGQIVYGGNPNAPPLSPEGRAYDEGVRVASWGLLLHCICSAIFSFFIERLTEKYGYKTTFTLGMVSFVFAMMGMVLIRHIYFVNLMAAATGFAYSTITTIPFMLVSKYHADKKIYFADLPLALLSDTERGIGADIAVLDWSYFLSQVIMTAAMGTIVHVTGTLVSYMVTAGAMGILSIYYIGKIIENEAQARRYISNNSSQRVRVA</sequence>
<dbReference type="Pfam" id="PF07690">
    <property type="entry name" value="MFS_1"/>
    <property type="match status" value="1"/>
</dbReference>